<comment type="caution">
    <text evidence="1">The sequence shown here is derived from an EMBL/GenBank/DDBJ whole genome shotgun (WGS) entry which is preliminary data.</text>
</comment>
<dbReference type="AlphaFoldDB" id="A0A8H4VQY8"/>
<gene>
    <name evidence="1" type="ORF">D9613_008683</name>
</gene>
<dbReference type="Proteomes" id="UP000521872">
    <property type="component" value="Unassembled WGS sequence"/>
</dbReference>
<proteinExistence type="predicted"/>
<organism evidence="1 2">
    <name type="scientific">Agrocybe pediades</name>
    <dbReference type="NCBI Taxonomy" id="84607"/>
    <lineage>
        <taxon>Eukaryota</taxon>
        <taxon>Fungi</taxon>
        <taxon>Dikarya</taxon>
        <taxon>Basidiomycota</taxon>
        <taxon>Agaricomycotina</taxon>
        <taxon>Agaricomycetes</taxon>
        <taxon>Agaricomycetidae</taxon>
        <taxon>Agaricales</taxon>
        <taxon>Agaricineae</taxon>
        <taxon>Strophariaceae</taxon>
        <taxon>Agrocybe</taxon>
    </lineage>
</organism>
<keyword evidence="2" id="KW-1185">Reference proteome</keyword>
<evidence type="ECO:0000313" key="2">
    <source>
        <dbReference type="Proteomes" id="UP000521872"/>
    </source>
</evidence>
<dbReference type="EMBL" id="JAACJL010000031">
    <property type="protein sequence ID" value="KAF4616844.1"/>
    <property type="molecule type" value="Genomic_DNA"/>
</dbReference>
<accession>A0A8H4VQY8</accession>
<reference evidence="1 2" key="1">
    <citation type="submission" date="2019-12" db="EMBL/GenBank/DDBJ databases">
        <authorList>
            <person name="Floudas D."/>
            <person name="Bentzer J."/>
            <person name="Ahren D."/>
            <person name="Johansson T."/>
            <person name="Persson P."/>
            <person name="Tunlid A."/>
        </authorList>
    </citation>
    <scope>NUCLEOTIDE SEQUENCE [LARGE SCALE GENOMIC DNA]</scope>
    <source>
        <strain evidence="1 2">CBS 102.39</strain>
    </source>
</reference>
<sequence length="94" mass="10469">MVRSSPRYHPLDFANSMTYLYTNITSDNTGGQTPTLSYFRRISSTYGRASGSLIRPFNLSRVLSLLAHPIVPTPLGRKIQATVLVRPFVAITIK</sequence>
<name>A0A8H4VQY8_9AGAR</name>
<evidence type="ECO:0000313" key="1">
    <source>
        <dbReference type="EMBL" id="KAF4616844.1"/>
    </source>
</evidence>
<protein>
    <submittedName>
        <fullName evidence="1">Uncharacterized protein</fullName>
    </submittedName>
</protein>